<dbReference type="PANTHER" id="PTHR10073:SF12">
    <property type="entry name" value="DNA MISMATCH REPAIR PROTEIN MLH1"/>
    <property type="match status" value="1"/>
</dbReference>
<evidence type="ECO:0000256" key="5">
    <source>
        <dbReference type="SAM" id="MobiDB-lite"/>
    </source>
</evidence>
<feature type="compositionally biased region" description="Polar residues" evidence="5">
    <location>
        <begin position="404"/>
        <end position="430"/>
    </location>
</feature>
<proteinExistence type="inferred from homology"/>
<dbReference type="Gene3D" id="3.30.230.10">
    <property type="match status" value="1"/>
</dbReference>
<dbReference type="NCBIfam" id="NF000950">
    <property type="entry name" value="PRK00095.1-3"/>
    <property type="match status" value="1"/>
</dbReference>
<sequence>MGIIRPLDEHLANQIAAGEVVERPASVLKELIENAVDAGASRIDVSAEEGGLQLLRVADNGGGIQPDDMLIAFQRHATSKISTDKDLFQIATLGFRGEALPSIAAVAKVKCVSATDDSGLGSLLEIEGGAIVANRETNAPKGTEMIVKEIFYNTPARLKYMKTIQTELSHLSDIVYRQALARPDIAFTFSHNGSMLLRTPGTGDLRQVVAAIYGTASAKAMIELQEENPDYAVSGLVAMPSETRANRNALTSLVNGRYVRSQAIMQPLLQAYHTLLPLHRYPLAVLNLRMHPTLVDVNVHPAKLEVRFSKEAELRAFVESSVKKALSARSYIPSGTAVRTPKTSSWVQEQIRFQLPPAREEADREQAPLPEPPAAPDEAAREPADRVRTEAVKETAAAYDWRTSRTAATGSGRSEPNAPARTSAQPQFRSASLPADAIPSEVWKSAFAAPSVPAGVPEFPELVWIGQLHGTYIVAQNENGLYLIDQHAAHERVHYEYYYEKFGRPEEASQELLLPMTLEFAPDECAVLRGRLAAFESAGVYMEDFGGNTFIIRAVPHWFPSGDEAAIVREMAEWIIREKNVDLRVLREQASIMCSCKASIKANQALTRESGEKLLERLAACKQPYTCPHGRPIVVSFSTYELEKMFKRVTS</sequence>
<feature type="domain" description="MutL C-terminal dimerisation" evidence="6">
    <location>
        <begin position="464"/>
        <end position="606"/>
    </location>
</feature>
<keyword evidence="8" id="KW-0378">Hydrolase</keyword>
<evidence type="ECO:0000313" key="8">
    <source>
        <dbReference type="EMBL" id="MFC7147091.1"/>
    </source>
</evidence>
<dbReference type="InterPro" id="IPR002099">
    <property type="entry name" value="MutL/Mlh/PMS"/>
</dbReference>
<accession>A0ABW2F3W8</accession>
<dbReference type="InterPro" id="IPR020667">
    <property type="entry name" value="DNA_mismatch_repair_MutL"/>
</dbReference>
<dbReference type="InterPro" id="IPR036890">
    <property type="entry name" value="HATPase_C_sf"/>
</dbReference>
<dbReference type="PANTHER" id="PTHR10073">
    <property type="entry name" value="DNA MISMATCH REPAIR PROTEIN MLH, PMS, MUTL"/>
    <property type="match status" value="1"/>
</dbReference>
<dbReference type="InterPro" id="IPR037198">
    <property type="entry name" value="MutL_C_sf"/>
</dbReference>
<protein>
    <recommendedName>
        <fullName evidence="4">DNA mismatch repair protein MutL</fullName>
    </recommendedName>
</protein>
<dbReference type="CDD" id="cd00782">
    <property type="entry name" value="MutL_Trans"/>
    <property type="match status" value="1"/>
</dbReference>
<dbReference type="Gene3D" id="3.30.1540.20">
    <property type="entry name" value="MutL, C-terminal domain, dimerisation subdomain"/>
    <property type="match status" value="1"/>
</dbReference>
<reference evidence="9" key="1">
    <citation type="journal article" date="2019" name="Int. J. Syst. Evol. Microbiol.">
        <title>The Global Catalogue of Microorganisms (GCM) 10K type strain sequencing project: providing services to taxonomists for standard genome sequencing and annotation.</title>
        <authorList>
            <consortium name="The Broad Institute Genomics Platform"/>
            <consortium name="The Broad Institute Genome Sequencing Center for Infectious Disease"/>
            <person name="Wu L."/>
            <person name="Ma J."/>
        </authorList>
    </citation>
    <scope>NUCLEOTIDE SEQUENCE [LARGE SCALE GENOMIC DNA]</scope>
    <source>
        <strain evidence="9">KCTC 12907</strain>
    </source>
</reference>
<dbReference type="Gene3D" id="3.30.565.10">
    <property type="entry name" value="Histidine kinase-like ATPase, C-terminal domain"/>
    <property type="match status" value="1"/>
</dbReference>
<dbReference type="EMBL" id="JBHTAI010000001">
    <property type="protein sequence ID" value="MFC7147091.1"/>
    <property type="molecule type" value="Genomic_DNA"/>
</dbReference>
<comment type="similarity">
    <text evidence="1 4">Belongs to the DNA mismatch repair MutL/HexB family.</text>
</comment>
<dbReference type="CDD" id="cd16926">
    <property type="entry name" value="HATPase_MutL-MLH-PMS-like"/>
    <property type="match status" value="1"/>
</dbReference>
<dbReference type="Pfam" id="PF08676">
    <property type="entry name" value="MutL_C"/>
    <property type="match status" value="1"/>
</dbReference>
<keyword evidence="9" id="KW-1185">Reference proteome</keyword>
<dbReference type="InterPro" id="IPR038973">
    <property type="entry name" value="MutL/Mlh/Pms-like"/>
</dbReference>
<dbReference type="InterPro" id="IPR014790">
    <property type="entry name" value="MutL_C"/>
</dbReference>
<dbReference type="NCBIfam" id="TIGR00585">
    <property type="entry name" value="mutl"/>
    <property type="match status" value="1"/>
</dbReference>
<dbReference type="Pfam" id="PF01119">
    <property type="entry name" value="DNA_mis_repair"/>
    <property type="match status" value="1"/>
</dbReference>
<keyword evidence="3 4" id="KW-0234">DNA repair</keyword>
<dbReference type="SUPFAM" id="SSF54211">
    <property type="entry name" value="Ribosomal protein S5 domain 2-like"/>
    <property type="match status" value="1"/>
</dbReference>
<evidence type="ECO:0000256" key="1">
    <source>
        <dbReference type="ARBA" id="ARBA00006082"/>
    </source>
</evidence>
<evidence type="ECO:0000313" key="9">
    <source>
        <dbReference type="Proteomes" id="UP001596378"/>
    </source>
</evidence>
<evidence type="ECO:0000256" key="2">
    <source>
        <dbReference type="ARBA" id="ARBA00022763"/>
    </source>
</evidence>
<evidence type="ECO:0000259" key="7">
    <source>
        <dbReference type="SMART" id="SM01340"/>
    </source>
</evidence>
<comment type="caution">
    <text evidence="8">The sequence shown here is derived from an EMBL/GenBank/DDBJ whole genome shotgun (WGS) entry which is preliminary data.</text>
</comment>
<dbReference type="HAMAP" id="MF_00149">
    <property type="entry name" value="DNA_mis_repair"/>
    <property type="match status" value="1"/>
</dbReference>
<dbReference type="InterPro" id="IPR014762">
    <property type="entry name" value="DNA_mismatch_repair_CS"/>
</dbReference>
<dbReference type="Gene3D" id="3.30.1370.100">
    <property type="entry name" value="MutL, C-terminal domain, regulatory subdomain"/>
    <property type="match status" value="1"/>
</dbReference>
<dbReference type="Proteomes" id="UP001596378">
    <property type="component" value="Unassembled WGS sequence"/>
</dbReference>
<keyword evidence="2 4" id="KW-0227">DNA damage</keyword>
<dbReference type="SUPFAM" id="SSF118116">
    <property type="entry name" value="DNA mismatch repair protein MutL"/>
    <property type="match status" value="1"/>
</dbReference>
<dbReference type="GO" id="GO:0004519">
    <property type="term" value="F:endonuclease activity"/>
    <property type="evidence" value="ECO:0007669"/>
    <property type="project" value="UniProtKB-KW"/>
</dbReference>
<dbReference type="RefSeq" id="WP_378046948.1">
    <property type="nucleotide sequence ID" value="NZ_JBHMDN010000012.1"/>
</dbReference>
<dbReference type="PROSITE" id="PS00058">
    <property type="entry name" value="DNA_MISMATCH_REPAIR_1"/>
    <property type="match status" value="1"/>
</dbReference>
<keyword evidence="8" id="KW-0540">Nuclease</keyword>
<gene>
    <name evidence="4 8" type="primary">mutL</name>
    <name evidence="8" type="ORF">ACFQMJ_00975</name>
</gene>
<dbReference type="InterPro" id="IPR020568">
    <property type="entry name" value="Ribosomal_Su5_D2-typ_SF"/>
</dbReference>
<dbReference type="Pfam" id="PF13589">
    <property type="entry name" value="HATPase_c_3"/>
    <property type="match status" value="1"/>
</dbReference>
<dbReference type="InterPro" id="IPR014721">
    <property type="entry name" value="Ribsml_uS5_D2-typ_fold_subgr"/>
</dbReference>
<feature type="compositionally biased region" description="Basic and acidic residues" evidence="5">
    <location>
        <begin position="378"/>
        <end position="393"/>
    </location>
</feature>
<dbReference type="SMART" id="SM01340">
    <property type="entry name" value="DNA_mis_repair"/>
    <property type="match status" value="1"/>
</dbReference>
<dbReference type="InterPro" id="IPR042120">
    <property type="entry name" value="MutL_C_dimsub"/>
</dbReference>
<dbReference type="SUPFAM" id="SSF55874">
    <property type="entry name" value="ATPase domain of HSP90 chaperone/DNA topoisomerase II/histidine kinase"/>
    <property type="match status" value="1"/>
</dbReference>
<organism evidence="8 9">
    <name type="scientific">Cohnella cellulosilytica</name>
    <dbReference type="NCBI Taxonomy" id="986710"/>
    <lineage>
        <taxon>Bacteria</taxon>
        <taxon>Bacillati</taxon>
        <taxon>Bacillota</taxon>
        <taxon>Bacilli</taxon>
        <taxon>Bacillales</taxon>
        <taxon>Paenibacillaceae</taxon>
        <taxon>Cohnella</taxon>
    </lineage>
</organism>
<dbReference type="InterPro" id="IPR042121">
    <property type="entry name" value="MutL_C_regsub"/>
</dbReference>
<keyword evidence="8" id="KW-0255">Endonuclease</keyword>
<dbReference type="InterPro" id="IPR013507">
    <property type="entry name" value="DNA_mismatch_S5_2-like"/>
</dbReference>
<dbReference type="SMART" id="SM00853">
    <property type="entry name" value="MutL_C"/>
    <property type="match status" value="1"/>
</dbReference>
<evidence type="ECO:0000256" key="3">
    <source>
        <dbReference type="ARBA" id="ARBA00023204"/>
    </source>
</evidence>
<evidence type="ECO:0000256" key="4">
    <source>
        <dbReference type="HAMAP-Rule" id="MF_00149"/>
    </source>
</evidence>
<feature type="domain" description="DNA mismatch repair protein S5" evidence="7">
    <location>
        <begin position="209"/>
        <end position="327"/>
    </location>
</feature>
<comment type="function">
    <text evidence="4">This protein is involved in the repair of mismatches in DNA. It is required for dam-dependent methyl-directed DNA mismatch repair. May act as a 'molecular matchmaker', a protein that promotes the formation of a stable complex between two or more DNA-binding proteins in an ATP-dependent manner without itself being part of a final effector complex.</text>
</comment>
<feature type="region of interest" description="Disordered" evidence="5">
    <location>
        <begin position="357"/>
        <end position="431"/>
    </location>
</feature>
<name>A0ABW2F3W8_9BACL</name>
<evidence type="ECO:0000259" key="6">
    <source>
        <dbReference type="SMART" id="SM00853"/>
    </source>
</evidence>